<sequence length="33" mass="3820">MQGKKQKHFLLLFLYFADNYGGSTGNYDTLSVY</sequence>
<reference evidence="1 2" key="2">
    <citation type="submission" date="2010-03" db="EMBL/GenBank/DDBJ databases">
        <authorList>
            <person name="Pajon A."/>
        </authorList>
    </citation>
    <scope>NUCLEOTIDE SEQUENCE [LARGE SCALE GENOMIC DNA]</scope>
    <source>
        <strain evidence="1 2">GD/7</strain>
    </source>
</reference>
<proteinExistence type="predicted"/>
<evidence type="ECO:0000313" key="1">
    <source>
        <dbReference type="EMBL" id="CBK80245.1"/>
    </source>
</evidence>
<dbReference type="KEGG" id="cct:CC1_14680"/>
<reference evidence="1 2" key="1">
    <citation type="submission" date="2010-03" db="EMBL/GenBank/DDBJ databases">
        <title>The genome sequence of Coprococcus catus GD/7.</title>
        <authorList>
            <consortium name="metaHIT consortium -- http://www.metahit.eu/"/>
            <person name="Pajon A."/>
            <person name="Turner K."/>
            <person name="Parkhill J."/>
            <person name="Duncan S."/>
            <person name="Flint H."/>
        </authorList>
    </citation>
    <scope>NUCLEOTIDE SEQUENCE [LARGE SCALE GENOMIC DNA]</scope>
    <source>
        <strain evidence="1 2">GD/7</strain>
    </source>
</reference>
<protein>
    <submittedName>
        <fullName evidence="1">Uncharacterized protein</fullName>
    </submittedName>
</protein>
<organism evidence="1 2">
    <name type="scientific">Coprococcus catus GD/7</name>
    <dbReference type="NCBI Taxonomy" id="717962"/>
    <lineage>
        <taxon>Bacteria</taxon>
        <taxon>Bacillati</taxon>
        <taxon>Bacillota</taxon>
        <taxon>Clostridia</taxon>
        <taxon>Lachnospirales</taxon>
        <taxon>Lachnospiraceae</taxon>
        <taxon>Coprococcus</taxon>
    </lineage>
</organism>
<dbReference type="AlphaFoldDB" id="D4J7C4"/>
<name>D4J7C4_9FIRM</name>
<dbReference type="EMBL" id="FP929038">
    <property type="protein sequence ID" value="CBK80245.1"/>
    <property type="molecule type" value="Genomic_DNA"/>
</dbReference>
<dbReference type="HOGENOM" id="CLU_3381374_0_0_9"/>
<accession>D4J7C4</accession>
<evidence type="ECO:0000313" key="2">
    <source>
        <dbReference type="Proteomes" id="UP000008798"/>
    </source>
</evidence>
<gene>
    <name evidence="1" type="ORF">CC1_14680</name>
</gene>
<dbReference type="Proteomes" id="UP000008798">
    <property type="component" value="Chromosome"/>
</dbReference>